<dbReference type="GO" id="GO:0003676">
    <property type="term" value="F:nucleic acid binding"/>
    <property type="evidence" value="ECO:0007669"/>
    <property type="project" value="InterPro"/>
</dbReference>
<feature type="compositionally biased region" description="Polar residues" evidence="2">
    <location>
        <begin position="1"/>
        <end position="11"/>
    </location>
</feature>
<feature type="domain" description="CCHC-type" evidence="3">
    <location>
        <begin position="277"/>
        <end position="290"/>
    </location>
</feature>
<feature type="region of interest" description="Disordered" evidence="2">
    <location>
        <begin position="239"/>
        <end position="266"/>
    </location>
</feature>
<organism evidence="4 5">
    <name type="scientific">Ambrosiozyma monospora</name>
    <name type="common">Yeast</name>
    <name type="synonym">Endomycopsis monosporus</name>
    <dbReference type="NCBI Taxonomy" id="43982"/>
    <lineage>
        <taxon>Eukaryota</taxon>
        <taxon>Fungi</taxon>
        <taxon>Dikarya</taxon>
        <taxon>Ascomycota</taxon>
        <taxon>Saccharomycotina</taxon>
        <taxon>Pichiomycetes</taxon>
        <taxon>Pichiales</taxon>
        <taxon>Pichiaceae</taxon>
        <taxon>Ambrosiozyma</taxon>
    </lineage>
</organism>
<evidence type="ECO:0000313" key="4">
    <source>
        <dbReference type="EMBL" id="GMG20175.1"/>
    </source>
</evidence>
<evidence type="ECO:0000259" key="3">
    <source>
        <dbReference type="PROSITE" id="PS50158"/>
    </source>
</evidence>
<gene>
    <name evidence="4" type="ORF">Amon01_000103000</name>
</gene>
<accession>A0A9W6YSH0</accession>
<feature type="region of interest" description="Disordered" evidence="2">
    <location>
        <begin position="1"/>
        <end position="38"/>
    </location>
</feature>
<sequence length="318" mass="35529">MKKSNNNNEQAINHFFGPSPKSPQYTAAEKQMEDDTSGTKQVVQNIVMTAEQLNALLATISSAGRQPSASPSYPKPSIKVDFPLFDGRDMTITNVGAFLDRMESAIDYYQFESDTDKVKYMVRHFGDDARMWWRTNVKSLEKLTWEDFQAAFKDRFLFPGYQQTAIETMYGLNLSGVTADLARAEKLALCFEEANKGSTMMIPRDATVTTTTAPAADTYFGDTEPMDLDAFEGPTRGAYRGNYGRGQGRGGFRGSRGSWRGSSNGFNRQYPTSVPECWVCGERGHISRYCYVKLGRTRGVNFGGSSDNNNDLKSRNQH</sequence>
<dbReference type="Proteomes" id="UP001165063">
    <property type="component" value="Unassembled WGS sequence"/>
</dbReference>
<evidence type="ECO:0000313" key="5">
    <source>
        <dbReference type="Proteomes" id="UP001165063"/>
    </source>
</evidence>
<keyword evidence="5" id="KW-1185">Reference proteome</keyword>
<reference evidence="4" key="1">
    <citation type="submission" date="2023-04" db="EMBL/GenBank/DDBJ databases">
        <title>Ambrosiozyma monospora NBRC 1965.</title>
        <authorList>
            <person name="Ichikawa N."/>
            <person name="Sato H."/>
            <person name="Tonouchi N."/>
        </authorList>
    </citation>
    <scope>NUCLEOTIDE SEQUENCE</scope>
    <source>
        <strain evidence="4">NBRC 1965</strain>
    </source>
</reference>
<dbReference type="InterPro" id="IPR001878">
    <property type="entry name" value="Znf_CCHC"/>
</dbReference>
<dbReference type="GO" id="GO:0008270">
    <property type="term" value="F:zinc ion binding"/>
    <property type="evidence" value="ECO:0007669"/>
    <property type="project" value="UniProtKB-KW"/>
</dbReference>
<feature type="compositionally biased region" description="Gly residues" evidence="2">
    <location>
        <begin position="243"/>
        <end position="254"/>
    </location>
</feature>
<feature type="compositionally biased region" description="Low complexity" evidence="2">
    <location>
        <begin position="255"/>
        <end position="266"/>
    </location>
</feature>
<dbReference type="EMBL" id="BSXU01000301">
    <property type="protein sequence ID" value="GMG20175.1"/>
    <property type="molecule type" value="Genomic_DNA"/>
</dbReference>
<comment type="caution">
    <text evidence="4">The sequence shown here is derived from an EMBL/GenBank/DDBJ whole genome shotgun (WGS) entry which is preliminary data.</text>
</comment>
<keyword evidence="1" id="KW-0862">Zinc</keyword>
<keyword evidence="1" id="KW-0863">Zinc-finger</keyword>
<proteinExistence type="predicted"/>
<keyword evidence="1" id="KW-0479">Metal-binding</keyword>
<dbReference type="PROSITE" id="PS50158">
    <property type="entry name" value="ZF_CCHC"/>
    <property type="match status" value="1"/>
</dbReference>
<protein>
    <submittedName>
        <fullName evidence="4">Unnamed protein product</fullName>
    </submittedName>
</protein>
<dbReference type="AlphaFoldDB" id="A0A9W6YSH0"/>
<evidence type="ECO:0000256" key="1">
    <source>
        <dbReference type="PROSITE-ProRule" id="PRU00047"/>
    </source>
</evidence>
<name>A0A9W6YSH0_AMBMO</name>
<evidence type="ECO:0000256" key="2">
    <source>
        <dbReference type="SAM" id="MobiDB-lite"/>
    </source>
</evidence>